<evidence type="ECO:0000256" key="4">
    <source>
        <dbReference type="ARBA" id="ARBA00024863"/>
    </source>
</evidence>
<dbReference type="InterPro" id="IPR006816">
    <property type="entry name" value="ELMO_dom"/>
</dbReference>
<feature type="domain" description="ELMO" evidence="5">
    <location>
        <begin position="389"/>
        <end position="482"/>
    </location>
</feature>
<keyword evidence="3" id="KW-0729">SH3-binding</keyword>
<feature type="domain" description="PH" evidence="7">
    <location>
        <begin position="578"/>
        <end position="723"/>
    </location>
</feature>
<evidence type="ECO:0000259" key="6">
    <source>
        <dbReference type="Pfam" id="PF11841"/>
    </source>
</evidence>
<proteinExistence type="predicted"/>
<evidence type="ECO:0000259" key="7">
    <source>
        <dbReference type="Pfam" id="PF16457"/>
    </source>
</evidence>
<dbReference type="Gene3D" id="1.25.10.10">
    <property type="entry name" value="Leucine-rich Repeat Variant"/>
    <property type="match status" value="1"/>
</dbReference>
<dbReference type="Gene3D" id="2.30.29.30">
    <property type="entry name" value="Pleckstrin-homology domain (PH domain)/Phosphotyrosine-binding domain (PTB)"/>
    <property type="match status" value="1"/>
</dbReference>
<dbReference type="GO" id="GO:0017124">
    <property type="term" value="F:SH3 domain binding"/>
    <property type="evidence" value="ECO:0007669"/>
    <property type="project" value="UniProtKB-KW"/>
</dbReference>
<organism evidence="8">
    <name type="scientific">Phaffia rhodozyma</name>
    <name type="common">Yeast</name>
    <name type="synonym">Xanthophyllomyces dendrorhous</name>
    <dbReference type="NCBI Taxonomy" id="264483"/>
    <lineage>
        <taxon>Eukaryota</taxon>
        <taxon>Fungi</taxon>
        <taxon>Dikarya</taxon>
        <taxon>Basidiomycota</taxon>
        <taxon>Agaricomycotina</taxon>
        <taxon>Tremellomycetes</taxon>
        <taxon>Cystofilobasidiales</taxon>
        <taxon>Mrakiaceae</taxon>
        <taxon>Phaffia</taxon>
    </lineage>
</organism>
<dbReference type="InterPro" id="IPR011989">
    <property type="entry name" value="ARM-like"/>
</dbReference>
<dbReference type="Pfam" id="PF11841">
    <property type="entry name" value="ELMO_ARM"/>
    <property type="match status" value="1"/>
</dbReference>
<dbReference type="Pfam" id="PF16457">
    <property type="entry name" value="PH_12"/>
    <property type="match status" value="1"/>
</dbReference>
<evidence type="ECO:0000256" key="2">
    <source>
        <dbReference type="ARBA" id="ARBA00022907"/>
    </source>
</evidence>
<dbReference type="AlphaFoldDB" id="A0A0F7SNP3"/>
<evidence type="ECO:0000256" key="1">
    <source>
        <dbReference type="ARBA" id="ARBA00022703"/>
    </source>
</evidence>
<dbReference type="GO" id="GO:0006915">
    <property type="term" value="P:apoptotic process"/>
    <property type="evidence" value="ECO:0007669"/>
    <property type="project" value="UniProtKB-KW"/>
</dbReference>
<dbReference type="Pfam" id="PF04727">
    <property type="entry name" value="ELMO_CED12"/>
    <property type="match status" value="1"/>
</dbReference>
<keyword evidence="2" id="KW-0581">Phagocytosis</keyword>
<comment type="function">
    <text evidence="4">Involved in cytoskeletal rearrangements required for phagocytosis of apoptotic cells and cell motility. Acts in association with DOCK1 and CRK. Was initially proposed to be required in complex with DOCK1 to activate Rac Rho small GTPases. May enhance the guanine nucleotide exchange factor (GEF) activity of DOCK1.</text>
</comment>
<evidence type="ECO:0000313" key="8">
    <source>
        <dbReference type="EMBL" id="CED83031.1"/>
    </source>
</evidence>
<dbReference type="EMBL" id="LN483142">
    <property type="protein sequence ID" value="CED83031.1"/>
    <property type="molecule type" value="Genomic_DNA"/>
</dbReference>
<evidence type="ECO:0000259" key="5">
    <source>
        <dbReference type="Pfam" id="PF04727"/>
    </source>
</evidence>
<reference evidence="8" key="1">
    <citation type="submission" date="2014-08" db="EMBL/GenBank/DDBJ databases">
        <authorList>
            <person name="Sharma Rahul"/>
            <person name="Thines Marco"/>
        </authorList>
    </citation>
    <scope>NUCLEOTIDE SEQUENCE</scope>
</reference>
<accession>A0A0F7SNP3</accession>
<protein>
    <submittedName>
        <fullName evidence="8">Regulator of Rac1, required for phagocytosis and cell migration</fullName>
    </submittedName>
</protein>
<dbReference type="InterPro" id="IPR024574">
    <property type="entry name" value="ELMO_ARM"/>
</dbReference>
<sequence length="780" mass="88013">MAQQHAEINQATLKPRPVVKPTNSVTFQTQLVRARIDPTLPVSDVVRQLCLSFGVTDPPSYWELRANENGELLTDESLFRFVRDNISLGLLPSTLSQVQALRETILSVDTPSPALKLALFQLQKRVKDPKFAETFVDQGGLKDIVSSIGQLEGNTLAYALGAIEGLLEFTCKNEQGNPVVDSQVILCHGFVQMITGVVSSRSSPINITRSATSILRYLVPINFQVVYSSTQSHPLLMDRVVERLKSEEGGEVLHSLLLINSLISISSEGTKTSEILTDLDKHEIQSIIEDLMNRPCGDEMRKALLGYRFNIAYAISKSSQSFVDTTYNLSHRLLLLHIWDSTGLTDVELKVWSKDIVRTKLISDEEELKWSVLGLDVSHSAGRNKVIWKTGKLGLDYLHWFATNDRAAFASLIHKQLRAKPSERCPIGQASNETLDHLLAQFSIHDISPGQTITSFVLQLRHIYSLALQFFLRMWEESNSMVDERGGEDDFRRVSEVVKFWIKEIFTVGAQTPMIQSSGLQRAKGKDYSWVEKMFRESEWSELRSKMRQVGEEEREVLDNIAIRDLTSSILEQCQNFVQEQRINCLLEGAWFKHGALTGPYFREPTRDVPRGWTFVRLAPNKHFLAYCETQHQFSAKPTIDELSERIDLNLVHEIATKTAYPIISETFDLDNGSSKIEISKRTVPSDLSFSLLVGKGISVLDLVALNRAQFSEWTDGIGYLLGRSPPTQTQETMELIKHLTEVGLKLRLLDITGEEVEVPDELPIPAPPSNYNFYFADPM</sequence>
<feature type="domain" description="ELMO armadillo-like helical" evidence="6">
    <location>
        <begin position="130"/>
        <end position="292"/>
    </location>
</feature>
<keyword evidence="1" id="KW-0053">Apoptosis</keyword>
<name>A0A0F7SNP3_PHARH</name>
<dbReference type="InterPro" id="IPR001849">
    <property type="entry name" value="PH_domain"/>
</dbReference>
<dbReference type="InterPro" id="IPR011993">
    <property type="entry name" value="PH-like_dom_sf"/>
</dbReference>
<evidence type="ECO:0000256" key="3">
    <source>
        <dbReference type="ARBA" id="ARBA00023036"/>
    </source>
</evidence>